<sequence length="84" mass="9724">MLYYHDIIVGEVQLLASHARPRRMMRMNVTVDASIEQIMSYLNVNEDVSSGLLDISSYSRIPRLVKVNKHRLVDFTEEYHTSLG</sequence>
<evidence type="ECO:0000313" key="1">
    <source>
        <dbReference type="EMBL" id="KAK7831312.1"/>
    </source>
</evidence>
<proteinExistence type="predicted"/>
<gene>
    <name evidence="1" type="ORF">CFP56_027478</name>
</gene>
<name>A0AAW0JXM3_QUESU</name>
<organism evidence="1 2">
    <name type="scientific">Quercus suber</name>
    <name type="common">Cork oak</name>
    <dbReference type="NCBI Taxonomy" id="58331"/>
    <lineage>
        <taxon>Eukaryota</taxon>
        <taxon>Viridiplantae</taxon>
        <taxon>Streptophyta</taxon>
        <taxon>Embryophyta</taxon>
        <taxon>Tracheophyta</taxon>
        <taxon>Spermatophyta</taxon>
        <taxon>Magnoliopsida</taxon>
        <taxon>eudicotyledons</taxon>
        <taxon>Gunneridae</taxon>
        <taxon>Pentapetalae</taxon>
        <taxon>rosids</taxon>
        <taxon>fabids</taxon>
        <taxon>Fagales</taxon>
        <taxon>Fagaceae</taxon>
        <taxon>Quercus</taxon>
    </lineage>
</organism>
<dbReference type="EMBL" id="PKMF04000446">
    <property type="protein sequence ID" value="KAK7831312.1"/>
    <property type="molecule type" value="Genomic_DNA"/>
</dbReference>
<accession>A0AAW0JXM3</accession>
<comment type="caution">
    <text evidence="1">The sequence shown here is derived from an EMBL/GenBank/DDBJ whole genome shotgun (WGS) entry which is preliminary data.</text>
</comment>
<keyword evidence="2" id="KW-1185">Reference proteome</keyword>
<evidence type="ECO:0000313" key="2">
    <source>
        <dbReference type="Proteomes" id="UP000237347"/>
    </source>
</evidence>
<dbReference type="AlphaFoldDB" id="A0AAW0JXM3"/>
<reference evidence="1 2" key="1">
    <citation type="journal article" date="2018" name="Sci. Data">
        <title>The draft genome sequence of cork oak.</title>
        <authorList>
            <person name="Ramos A.M."/>
            <person name="Usie A."/>
            <person name="Barbosa P."/>
            <person name="Barros P.M."/>
            <person name="Capote T."/>
            <person name="Chaves I."/>
            <person name="Simoes F."/>
            <person name="Abreu I."/>
            <person name="Carrasquinho I."/>
            <person name="Faro C."/>
            <person name="Guimaraes J.B."/>
            <person name="Mendonca D."/>
            <person name="Nobrega F."/>
            <person name="Rodrigues L."/>
            <person name="Saibo N.J.M."/>
            <person name="Varela M.C."/>
            <person name="Egas C."/>
            <person name="Matos J."/>
            <person name="Miguel C.M."/>
            <person name="Oliveira M.M."/>
            <person name="Ricardo C.P."/>
            <person name="Goncalves S."/>
        </authorList>
    </citation>
    <scope>NUCLEOTIDE SEQUENCE [LARGE SCALE GENOMIC DNA]</scope>
    <source>
        <strain evidence="2">cv. HL8</strain>
    </source>
</reference>
<dbReference type="Proteomes" id="UP000237347">
    <property type="component" value="Unassembled WGS sequence"/>
</dbReference>
<protein>
    <submittedName>
        <fullName evidence="1">Uncharacterized protein</fullName>
    </submittedName>
</protein>